<sequence length="271" mass="30721">MSTESTGFQIISDLHLEINQQYSSFEIPACAKFLILAGDVGRLADYDAYRDFIQQLTARFELVFLVLGNHEFYNGTFAEGLRKAEALERDPSLNGRLVVLHRRQFDIPGTRVSVLGCTLWSDVPDQSKDIVRAKVKDFQRIEGWTVDDHNANHKSDHSWLVKEIESIKRANEGRSQNETRFVLVVTHHAPLTRGTSKPQYEGSPWSCAFGTDVLPHLSAGVDTWMFGHTHYSTGFQEEGVRVVSNQRGYVLPWHNSTDASSGFDVRRVLHM</sequence>
<proteinExistence type="predicted"/>
<dbReference type="InterPro" id="IPR029052">
    <property type="entry name" value="Metallo-depent_PP-like"/>
</dbReference>
<accession>A0A2I2GKZ8</accession>
<dbReference type="AlphaFoldDB" id="A0A2I2GKZ8"/>
<dbReference type="EMBL" id="MSFO01000002">
    <property type="protein sequence ID" value="PLB53519.1"/>
    <property type="molecule type" value="Genomic_DNA"/>
</dbReference>
<dbReference type="PANTHER" id="PTHR37844">
    <property type="entry name" value="SER/THR PROTEIN PHOSPHATASE SUPERFAMILY (AFU_ORTHOLOGUE AFUA_1G14840)"/>
    <property type="match status" value="1"/>
</dbReference>
<organism evidence="2 3">
    <name type="scientific">Aspergillus steynii IBT 23096</name>
    <dbReference type="NCBI Taxonomy" id="1392250"/>
    <lineage>
        <taxon>Eukaryota</taxon>
        <taxon>Fungi</taxon>
        <taxon>Dikarya</taxon>
        <taxon>Ascomycota</taxon>
        <taxon>Pezizomycotina</taxon>
        <taxon>Eurotiomycetes</taxon>
        <taxon>Eurotiomycetidae</taxon>
        <taxon>Eurotiales</taxon>
        <taxon>Aspergillaceae</taxon>
        <taxon>Aspergillus</taxon>
        <taxon>Aspergillus subgen. Circumdati</taxon>
    </lineage>
</organism>
<evidence type="ECO:0000313" key="3">
    <source>
        <dbReference type="Proteomes" id="UP000234275"/>
    </source>
</evidence>
<dbReference type="GO" id="GO:0016787">
    <property type="term" value="F:hydrolase activity"/>
    <property type="evidence" value="ECO:0007669"/>
    <property type="project" value="InterPro"/>
</dbReference>
<dbReference type="Proteomes" id="UP000234275">
    <property type="component" value="Unassembled WGS sequence"/>
</dbReference>
<dbReference type="RefSeq" id="XP_024708821.1">
    <property type="nucleotide sequence ID" value="XM_024848865.1"/>
</dbReference>
<dbReference type="Pfam" id="PF00149">
    <property type="entry name" value="Metallophos"/>
    <property type="match status" value="1"/>
</dbReference>
<dbReference type="GeneID" id="36556564"/>
<evidence type="ECO:0000313" key="2">
    <source>
        <dbReference type="EMBL" id="PLB53519.1"/>
    </source>
</evidence>
<dbReference type="Gene3D" id="3.60.21.10">
    <property type="match status" value="1"/>
</dbReference>
<dbReference type="OrthoDB" id="550558at2759"/>
<dbReference type="VEuPathDB" id="FungiDB:P170DRAFT_435129"/>
<keyword evidence="3" id="KW-1185">Reference proteome</keyword>
<comment type="caution">
    <text evidence="2">The sequence shown here is derived from an EMBL/GenBank/DDBJ whole genome shotgun (WGS) entry which is preliminary data.</text>
</comment>
<protein>
    <submittedName>
        <fullName evidence="2">Putative calcineurin-like phosphoesterase</fullName>
    </submittedName>
</protein>
<dbReference type="InterPro" id="IPR004843">
    <property type="entry name" value="Calcineurin-like_PHP"/>
</dbReference>
<name>A0A2I2GKZ8_9EURO</name>
<evidence type="ECO:0000259" key="1">
    <source>
        <dbReference type="Pfam" id="PF00149"/>
    </source>
</evidence>
<reference evidence="2 3" key="1">
    <citation type="submission" date="2016-12" db="EMBL/GenBank/DDBJ databases">
        <title>The genomes of Aspergillus section Nigri reveals drivers in fungal speciation.</title>
        <authorList>
            <consortium name="DOE Joint Genome Institute"/>
            <person name="Vesth T.C."/>
            <person name="Nybo J."/>
            <person name="Theobald S."/>
            <person name="Brandl J."/>
            <person name="Frisvad J.C."/>
            <person name="Nielsen K.F."/>
            <person name="Lyhne E.K."/>
            <person name="Kogle M.E."/>
            <person name="Kuo A."/>
            <person name="Riley R."/>
            <person name="Clum A."/>
            <person name="Nolan M."/>
            <person name="Lipzen A."/>
            <person name="Salamov A."/>
            <person name="Henrissat B."/>
            <person name="Wiebenga A."/>
            <person name="De Vries R.P."/>
            <person name="Grigoriev I.V."/>
            <person name="Mortensen U.H."/>
            <person name="Andersen M.R."/>
            <person name="Baker S.E."/>
        </authorList>
    </citation>
    <scope>NUCLEOTIDE SEQUENCE [LARGE SCALE GENOMIC DNA]</scope>
    <source>
        <strain evidence="2 3">IBT 23096</strain>
    </source>
</reference>
<feature type="domain" description="Calcineurin-like phosphoesterase" evidence="1">
    <location>
        <begin position="10"/>
        <end position="231"/>
    </location>
</feature>
<dbReference type="PANTHER" id="PTHR37844:SF2">
    <property type="entry name" value="SER_THR PROTEIN PHOSPHATASE SUPERFAMILY (AFU_ORTHOLOGUE AFUA_1G14840)"/>
    <property type="match status" value="1"/>
</dbReference>
<gene>
    <name evidence="2" type="ORF">P170DRAFT_435129</name>
</gene>
<dbReference type="SUPFAM" id="SSF56300">
    <property type="entry name" value="Metallo-dependent phosphatases"/>
    <property type="match status" value="1"/>
</dbReference>